<dbReference type="Proteomes" id="UP000824250">
    <property type="component" value="Unassembled WGS sequence"/>
</dbReference>
<evidence type="ECO:0000256" key="2">
    <source>
        <dbReference type="ARBA" id="ARBA00022478"/>
    </source>
</evidence>
<dbReference type="PIRSF" id="PIRSF000774">
    <property type="entry name" value="RpoN"/>
    <property type="match status" value="1"/>
</dbReference>
<evidence type="ECO:0000256" key="1">
    <source>
        <dbReference type="ARBA" id="ARBA00008798"/>
    </source>
</evidence>
<dbReference type="InterPro" id="IPR001387">
    <property type="entry name" value="Cro/C1-type_HTH"/>
</dbReference>
<evidence type="ECO:0000259" key="9">
    <source>
        <dbReference type="PROSITE" id="PS50943"/>
    </source>
</evidence>
<dbReference type="InterPro" id="IPR000394">
    <property type="entry name" value="RNA_pol_sigma_54"/>
</dbReference>
<dbReference type="GO" id="GO:0003677">
    <property type="term" value="F:DNA binding"/>
    <property type="evidence" value="ECO:0007669"/>
    <property type="project" value="UniProtKB-KW"/>
</dbReference>
<dbReference type="PROSITE" id="PS50044">
    <property type="entry name" value="SIGMA54_3"/>
    <property type="match status" value="1"/>
</dbReference>
<evidence type="ECO:0000256" key="8">
    <source>
        <dbReference type="ARBA" id="ARBA00023163"/>
    </source>
</evidence>
<sequence length="442" mass="50466">MEIKTGISLQTKQVLSQVQMESLNILSMSMTELREFLQNEEIENPLVEYSSGSRENLFPVTYRETQRFYNGRSSEDGDEPELYEAENGPESVEDLVLTQLPWDKMGEHERAIVDFCINSLEQSGYLLVTPEEIAEKLDLEEDLVGRVLSGLKLLEPRGLFASGLEECLLLQIQGMEQEELLEHVIKNHLQDVAEGKISSISRDMKLSSAEVRKLIHVIKELNPRPLNGYGKEETQYILPDIILSCRNGQWNVELNDKWTGDVQINEFYVHMMETAQDEELRAYFEDKLRRARFIMNAVEQRRRTLLGITRGILNRQSGYLMGTEHLKPMTLEELAEELGIHKSTVSRAIRDKYLLAPGGCFLLRDLFTSGIGSGDGKGSEVSRTAVKARLKELVDQEDKTRPYSDEQLARLLERAGMSVSRRTVAKYRTELGLGSAFQRRED</sequence>
<dbReference type="InterPro" id="IPR007046">
    <property type="entry name" value="RNA_pol_sigma_54_core-bd"/>
</dbReference>
<comment type="caution">
    <text evidence="10">The sequence shown here is derived from an EMBL/GenBank/DDBJ whole genome shotgun (WGS) entry which is preliminary data.</text>
</comment>
<keyword evidence="8" id="KW-0804">Transcription</keyword>
<name>A0A9D1A7H1_9FIRM</name>
<dbReference type="PROSITE" id="PS00718">
    <property type="entry name" value="SIGMA54_2"/>
    <property type="match status" value="1"/>
</dbReference>
<dbReference type="GO" id="GO:0016987">
    <property type="term" value="F:sigma factor activity"/>
    <property type="evidence" value="ECO:0007669"/>
    <property type="project" value="UniProtKB-KW"/>
</dbReference>
<dbReference type="GO" id="GO:0000428">
    <property type="term" value="C:DNA-directed RNA polymerase complex"/>
    <property type="evidence" value="ECO:0007669"/>
    <property type="project" value="UniProtKB-KW"/>
</dbReference>
<comment type="similarity">
    <text evidence="1">Belongs to the sigma-54 factor family.</text>
</comment>
<dbReference type="InterPro" id="IPR038709">
    <property type="entry name" value="RpoN_core-bd_sf"/>
</dbReference>
<dbReference type="PROSITE" id="PS50943">
    <property type="entry name" value="HTH_CROC1"/>
    <property type="match status" value="1"/>
</dbReference>
<keyword evidence="7" id="KW-0238">DNA-binding</keyword>
<dbReference type="NCBIfam" id="TIGR02395">
    <property type="entry name" value="rpoN_sigma"/>
    <property type="match status" value="1"/>
</dbReference>
<keyword evidence="5" id="KW-0805">Transcription regulation</keyword>
<dbReference type="GO" id="GO:0001216">
    <property type="term" value="F:DNA-binding transcription activator activity"/>
    <property type="evidence" value="ECO:0007669"/>
    <property type="project" value="InterPro"/>
</dbReference>
<evidence type="ECO:0000313" key="10">
    <source>
        <dbReference type="EMBL" id="HIR06248.1"/>
    </source>
</evidence>
<dbReference type="AlphaFoldDB" id="A0A9D1A7H1"/>
<evidence type="ECO:0000313" key="11">
    <source>
        <dbReference type="Proteomes" id="UP000824250"/>
    </source>
</evidence>
<dbReference type="GO" id="GO:0016779">
    <property type="term" value="F:nucleotidyltransferase activity"/>
    <property type="evidence" value="ECO:0007669"/>
    <property type="project" value="UniProtKB-KW"/>
</dbReference>
<keyword evidence="2" id="KW-0240">DNA-directed RNA polymerase</keyword>
<protein>
    <submittedName>
        <fullName evidence="10">RNA polymerase factor sigma-54</fullName>
    </submittedName>
</protein>
<proteinExistence type="inferred from homology"/>
<dbReference type="PANTHER" id="PTHR32248:SF4">
    <property type="entry name" value="RNA POLYMERASE SIGMA-54 FACTOR"/>
    <property type="match status" value="1"/>
</dbReference>
<dbReference type="Gene3D" id="1.10.10.1330">
    <property type="entry name" value="RNA polymerase sigma-54 factor, core-binding domain"/>
    <property type="match status" value="1"/>
</dbReference>
<keyword evidence="6" id="KW-0731">Sigma factor</keyword>
<organism evidence="10 11">
    <name type="scientific">Candidatus Copromonas faecavium</name>
    <name type="common">nom. illeg.</name>
    <dbReference type="NCBI Taxonomy" id="2840740"/>
    <lineage>
        <taxon>Bacteria</taxon>
        <taxon>Bacillati</taxon>
        <taxon>Bacillota</taxon>
        <taxon>Clostridia</taxon>
        <taxon>Lachnospirales</taxon>
        <taxon>Lachnospiraceae</taxon>
        <taxon>Candidatus Copromonas (nom. illeg.)</taxon>
    </lineage>
</organism>
<evidence type="ECO:0000256" key="7">
    <source>
        <dbReference type="ARBA" id="ARBA00023125"/>
    </source>
</evidence>
<dbReference type="PANTHER" id="PTHR32248">
    <property type="entry name" value="RNA POLYMERASE SIGMA-54 FACTOR"/>
    <property type="match status" value="1"/>
</dbReference>
<dbReference type="Gene3D" id="1.10.10.60">
    <property type="entry name" value="Homeodomain-like"/>
    <property type="match status" value="1"/>
</dbReference>
<accession>A0A9D1A7H1</accession>
<keyword evidence="3" id="KW-0808">Transferase</keyword>
<dbReference type="PROSITE" id="PS00717">
    <property type="entry name" value="SIGMA54_1"/>
    <property type="match status" value="1"/>
</dbReference>
<evidence type="ECO:0000256" key="5">
    <source>
        <dbReference type="ARBA" id="ARBA00023015"/>
    </source>
</evidence>
<evidence type="ECO:0000256" key="6">
    <source>
        <dbReference type="ARBA" id="ARBA00023082"/>
    </source>
</evidence>
<dbReference type="InterPro" id="IPR007634">
    <property type="entry name" value="RNA_pol_sigma_54_DNA-bd"/>
</dbReference>
<dbReference type="GO" id="GO:0006352">
    <property type="term" value="P:DNA-templated transcription initiation"/>
    <property type="evidence" value="ECO:0007669"/>
    <property type="project" value="InterPro"/>
</dbReference>
<dbReference type="Pfam" id="PF04552">
    <property type="entry name" value="Sigma54_DBD"/>
    <property type="match status" value="1"/>
</dbReference>
<keyword evidence="4" id="KW-0548">Nucleotidyltransferase</keyword>
<dbReference type="EMBL" id="DVGC01000058">
    <property type="protein sequence ID" value="HIR06248.1"/>
    <property type="molecule type" value="Genomic_DNA"/>
</dbReference>
<feature type="domain" description="HTH cro/C1-type" evidence="9">
    <location>
        <begin position="329"/>
        <end position="353"/>
    </location>
</feature>
<evidence type="ECO:0000256" key="3">
    <source>
        <dbReference type="ARBA" id="ARBA00022679"/>
    </source>
</evidence>
<dbReference type="PRINTS" id="PR00045">
    <property type="entry name" value="SIGMA54FCT"/>
</dbReference>
<evidence type="ECO:0000256" key="4">
    <source>
        <dbReference type="ARBA" id="ARBA00022695"/>
    </source>
</evidence>
<reference evidence="10" key="2">
    <citation type="journal article" date="2021" name="PeerJ">
        <title>Extensive microbial diversity within the chicken gut microbiome revealed by metagenomics and culture.</title>
        <authorList>
            <person name="Gilroy R."/>
            <person name="Ravi A."/>
            <person name="Getino M."/>
            <person name="Pursley I."/>
            <person name="Horton D.L."/>
            <person name="Alikhan N.F."/>
            <person name="Baker D."/>
            <person name="Gharbi K."/>
            <person name="Hall N."/>
            <person name="Watson M."/>
            <person name="Adriaenssens E.M."/>
            <person name="Foster-Nyarko E."/>
            <person name="Jarju S."/>
            <person name="Secka A."/>
            <person name="Antonio M."/>
            <person name="Oren A."/>
            <person name="Chaudhuri R.R."/>
            <person name="La Ragione R."/>
            <person name="Hildebrand F."/>
            <person name="Pallen M.J."/>
        </authorList>
    </citation>
    <scope>NUCLEOTIDE SEQUENCE</scope>
    <source>
        <strain evidence="10">CHK180-2868</strain>
    </source>
</reference>
<gene>
    <name evidence="10" type="primary">rpoN</name>
    <name evidence="10" type="ORF">IAB28_09855</name>
</gene>
<dbReference type="Pfam" id="PF00309">
    <property type="entry name" value="Sigma54_AID"/>
    <property type="match status" value="1"/>
</dbReference>
<reference evidence="10" key="1">
    <citation type="submission" date="2020-10" db="EMBL/GenBank/DDBJ databases">
        <authorList>
            <person name="Gilroy R."/>
        </authorList>
    </citation>
    <scope>NUCLEOTIDE SEQUENCE</scope>
    <source>
        <strain evidence="10">CHK180-2868</strain>
    </source>
</reference>
<dbReference type="Pfam" id="PF04963">
    <property type="entry name" value="Sigma54_CBD"/>
    <property type="match status" value="1"/>
</dbReference>